<keyword evidence="3" id="KW-1185">Reference proteome</keyword>
<dbReference type="Proteomes" id="UP000182178">
    <property type="component" value="Unassembled WGS sequence"/>
</dbReference>
<comment type="caution">
    <text evidence="2">The sequence shown here is derived from an EMBL/GenBank/DDBJ whole genome shotgun (WGS) entry which is preliminary data.</text>
</comment>
<evidence type="ECO:0000313" key="2">
    <source>
        <dbReference type="EMBL" id="CUA84060.1"/>
    </source>
</evidence>
<dbReference type="EMBL" id="CYHC01000001">
    <property type="protein sequence ID" value="CUA84060.1"/>
    <property type="molecule type" value="Genomic_DNA"/>
</dbReference>
<gene>
    <name evidence="2" type="ORF">Ga0061061_101163</name>
</gene>
<evidence type="ECO:0000313" key="3">
    <source>
        <dbReference type="Proteomes" id="UP000182178"/>
    </source>
</evidence>
<accession>A0ABM9TXQ6</accession>
<feature type="region of interest" description="Disordered" evidence="1">
    <location>
        <begin position="22"/>
        <end position="44"/>
    </location>
</feature>
<protein>
    <submittedName>
        <fullName evidence="2">Uncharacterized protein</fullName>
    </submittedName>
</protein>
<sequence length="44" mass="4806">MAFVRLPHSPRNAISAALFRKPIPWSTSPVPPRDGATGREEGHP</sequence>
<proteinExistence type="predicted"/>
<name>A0ABM9TXQ6_9HYPH</name>
<organism evidence="2 3">
    <name type="scientific">Chelatococcus sambhunathii</name>
    <dbReference type="NCBI Taxonomy" id="363953"/>
    <lineage>
        <taxon>Bacteria</taxon>
        <taxon>Pseudomonadati</taxon>
        <taxon>Pseudomonadota</taxon>
        <taxon>Alphaproteobacteria</taxon>
        <taxon>Hyphomicrobiales</taxon>
        <taxon>Chelatococcaceae</taxon>
        <taxon>Chelatococcus</taxon>
    </lineage>
</organism>
<evidence type="ECO:0000256" key="1">
    <source>
        <dbReference type="SAM" id="MobiDB-lite"/>
    </source>
</evidence>
<reference evidence="2 3" key="1">
    <citation type="submission" date="2015-08" db="EMBL/GenBank/DDBJ databases">
        <authorList>
            <person name="Varghese N."/>
        </authorList>
    </citation>
    <scope>NUCLEOTIDE SEQUENCE [LARGE SCALE GENOMIC DNA]</scope>
    <source>
        <strain evidence="2 3">DSM 18167</strain>
    </source>
</reference>